<evidence type="ECO:0000313" key="2">
    <source>
        <dbReference type="Proteomes" id="UP001159363"/>
    </source>
</evidence>
<evidence type="ECO:0000313" key="1">
    <source>
        <dbReference type="EMBL" id="KAJ8886658.1"/>
    </source>
</evidence>
<protein>
    <submittedName>
        <fullName evidence="1">Uncharacterized protein</fullName>
    </submittedName>
</protein>
<proteinExistence type="predicted"/>
<comment type="caution">
    <text evidence="1">The sequence shown here is derived from an EMBL/GenBank/DDBJ whole genome shotgun (WGS) entry which is preliminary data.</text>
</comment>
<organism evidence="1 2">
    <name type="scientific">Dryococelus australis</name>
    <dbReference type="NCBI Taxonomy" id="614101"/>
    <lineage>
        <taxon>Eukaryota</taxon>
        <taxon>Metazoa</taxon>
        <taxon>Ecdysozoa</taxon>
        <taxon>Arthropoda</taxon>
        <taxon>Hexapoda</taxon>
        <taxon>Insecta</taxon>
        <taxon>Pterygota</taxon>
        <taxon>Neoptera</taxon>
        <taxon>Polyneoptera</taxon>
        <taxon>Phasmatodea</taxon>
        <taxon>Verophasmatodea</taxon>
        <taxon>Anareolatae</taxon>
        <taxon>Phasmatidae</taxon>
        <taxon>Eurycanthinae</taxon>
        <taxon>Dryococelus</taxon>
    </lineage>
</organism>
<dbReference type="EMBL" id="JARBHB010000004">
    <property type="protein sequence ID" value="KAJ8886658.1"/>
    <property type="molecule type" value="Genomic_DNA"/>
</dbReference>
<accession>A0ABQ9HS17</accession>
<reference evidence="1 2" key="1">
    <citation type="submission" date="2023-02" db="EMBL/GenBank/DDBJ databases">
        <title>LHISI_Scaffold_Assembly.</title>
        <authorList>
            <person name="Stuart O.P."/>
            <person name="Cleave R."/>
            <person name="Magrath M.J.L."/>
            <person name="Mikheyev A.S."/>
        </authorList>
    </citation>
    <scope>NUCLEOTIDE SEQUENCE [LARGE SCALE GENOMIC DNA]</scope>
    <source>
        <strain evidence="1">Daus_M_001</strain>
        <tissue evidence="1">Leg muscle</tissue>
    </source>
</reference>
<dbReference type="Proteomes" id="UP001159363">
    <property type="component" value="Chromosome X"/>
</dbReference>
<gene>
    <name evidence="1" type="ORF">PR048_012870</name>
</gene>
<keyword evidence="2" id="KW-1185">Reference proteome</keyword>
<name>A0ABQ9HS17_9NEOP</name>
<sequence>MLTNASNHGHVKLLTILVTYATVNLQTYKSMNDSCVKIQTKLFDLIEIGGYSAEILSQSSLLVIKKLDQESLVVAISRDNTNINFGGLKLKGINCVFSISFTVKMCGYFHIFAVRVEWLKEFGEFVGQEYRDIPSYSNSFFLFEEKCPAVIKMCFSDPCTQLWVDGKNTAVETCVIPKNLQDKLKIRKEEHFVPASVKKLITSLEECGSFSRSEFF</sequence>